<dbReference type="GO" id="GO:0071555">
    <property type="term" value="P:cell wall organization"/>
    <property type="evidence" value="ECO:0007669"/>
    <property type="project" value="InterPro"/>
</dbReference>
<evidence type="ECO:0000313" key="3">
    <source>
        <dbReference type="EMBL" id="KGD80238.2"/>
    </source>
</evidence>
<sequence length="227" mass="25927">MYPNLRLWLMVGSLALPPVSALAIASAHLTLDLPADRDFIARKVLNNNRTPRVYQLTLYAIQQPADHEQRLPAVDGELLYSPKTLVLRPGESDIFRFYYRGPADNKERYYRILINEIPTRQSSATGKPGSRISMEPEVILETLFVVRPRKINFSYQWQPGIGRLINNGNTYFKLLVKPDCQSNEQQEQAWYLLPGRQVTSQILARAASSYLVYSGRFIPLRQNCAGE</sequence>
<gene>
    <name evidence="3" type="ORF">HA49_00780</name>
</gene>
<dbReference type="AlphaFoldDB" id="A0A095V144"/>
<dbReference type="InterPro" id="IPR016147">
    <property type="entry name" value="Pili_assmbl_chaperone_N"/>
</dbReference>
<dbReference type="GO" id="GO:0030288">
    <property type="term" value="C:outer membrane-bounded periplasmic space"/>
    <property type="evidence" value="ECO:0007669"/>
    <property type="project" value="InterPro"/>
</dbReference>
<evidence type="ECO:0000256" key="1">
    <source>
        <dbReference type="SAM" id="SignalP"/>
    </source>
</evidence>
<evidence type="ECO:0000259" key="2">
    <source>
        <dbReference type="Pfam" id="PF00345"/>
    </source>
</evidence>
<feature type="signal peptide" evidence="1">
    <location>
        <begin position="1"/>
        <end position="23"/>
    </location>
</feature>
<comment type="caution">
    <text evidence="3">The sequence shown here is derived from an EMBL/GenBank/DDBJ whole genome shotgun (WGS) entry which is preliminary data.</text>
</comment>
<dbReference type="eggNOG" id="COG3121">
    <property type="taxonomic scope" value="Bacteria"/>
</dbReference>
<organism evidence="3 4">
    <name type="scientific">Tatumella morbirosei</name>
    <dbReference type="NCBI Taxonomy" id="642227"/>
    <lineage>
        <taxon>Bacteria</taxon>
        <taxon>Pseudomonadati</taxon>
        <taxon>Pseudomonadota</taxon>
        <taxon>Gammaproteobacteria</taxon>
        <taxon>Enterobacterales</taxon>
        <taxon>Erwiniaceae</taxon>
        <taxon>Tatumella</taxon>
    </lineage>
</organism>
<feature type="chain" id="PRO_5001912265" description="Pili assembly chaperone N-terminal domain-containing protein" evidence="1">
    <location>
        <begin position="24"/>
        <end position="227"/>
    </location>
</feature>
<accession>A0A095V144</accession>
<dbReference type="SUPFAM" id="SSF49354">
    <property type="entry name" value="PapD-like"/>
    <property type="match status" value="1"/>
</dbReference>
<keyword evidence="1" id="KW-0732">Signal</keyword>
<evidence type="ECO:0000313" key="4">
    <source>
        <dbReference type="Proteomes" id="UP000029577"/>
    </source>
</evidence>
<dbReference type="EMBL" id="JPKR02000005">
    <property type="protein sequence ID" value="KGD80238.2"/>
    <property type="molecule type" value="Genomic_DNA"/>
</dbReference>
<dbReference type="InterPro" id="IPR008962">
    <property type="entry name" value="PapD-like_sf"/>
</dbReference>
<protein>
    <recommendedName>
        <fullName evidence="2">Pili assembly chaperone N-terminal domain-containing protein</fullName>
    </recommendedName>
</protein>
<name>A0A095V144_9GAMM</name>
<dbReference type="Pfam" id="PF00345">
    <property type="entry name" value="PapD_N"/>
    <property type="match status" value="1"/>
</dbReference>
<feature type="domain" description="Pili assembly chaperone N-terminal" evidence="2">
    <location>
        <begin position="31"/>
        <end position="126"/>
    </location>
</feature>
<dbReference type="InterPro" id="IPR013783">
    <property type="entry name" value="Ig-like_fold"/>
</dbReference>
<reference evidence="3" key="1">
    <citation type="submission" date="2014-12" db="EMBL/GenBank/DDBJ databases">
        <title>The draft genome of the Tatumella morbirosei type strain, LMG23360T isolated from pineapple rot.</title>
        <authorList>
            <person name="Smits T.H."/>
            <person name="Palmer M."/>
            <person name="Venter S.N."/>
            <person name="Duffy B."/>
            <person name="Steenkamp E.T."/>
            <person name="Chan W.Y."/>
            <person name="Coutinho T.A."/>
            <person name="Coetzee M.P."/>
            <person name="De Maayer P."/>
        </authorList>
    </citation>
    <scope>NUCLEOTIDE SEQUENCE [LARGE SCALE GENOMIC DNA]</scope>
    <source>
        <strain evidence="3">LMG 23360</strain>
    </source>
</reference>
<dbReference type="Gene3D" id="2.60.40.10">
    <property type="entry name" value="Immunoglobulins"/>
    <property type="match status" value="1"/>
</dbReference>
<dbReference type="Proteomes" id="UP000029577">
    <property type="component" value="Unassembled WGS sequence"/>
</dbReference>
<keyword evidence="4" id="KW-1185">Reference proteome</keyword>
<dbReference type="STRING" id="642227.HA49_00780"/>
<proteinExistence type="predicted"/>